<dbReference type="GO" id="GO:0016829">
    <property type="term" value="F:lyase activity"/>
    <property type="evidence" value="ECO:0007669"/>
    <property type="project" value="InterPro"/>
</dbReference>
<dbReference type="RefSeq" id="WP_111312914.1">
    <property type="nucleotide sequence ID" value="NZ_QEQD01000004.1"/>
</dbReference>
<proteinExistence type="inferred from homology"/>
<evidence type="ECO:0000313" key="4">
    <source>
        <dbReference type="EMBL" id="RDF04761.1"/>
    </source>
</evidence>
<comment type="similarity">
    <text evidence="1">Belongs to the PrpD family.</text>
</comment>
<evidence type="ECO:0000313" key="5">
    <source>
        <dbReference type="Proteomes" id="UP000253999"/>
    </source>
</evidence>
<dbReference type="InterPro" id="IPR042188">
    <property type="entry name" value="MmgE/PrpD_sf_2"/>
</dbReference>
<dbReference type="PANTHER" id="PTHR16943">
    <property type="entry name" value="2-METHYLCITRATE DEHYDRATASE-RELATED"/>
    <property type="match status" value="1"/>
</dbReference>
<comment type="caution">
    <text evidence="4">The sequence shown here is derived from an EMBL/GenBank/DDBJ whole genome shotgun (WGS) entry which is preliminary data.</text>
</comment>
<dbReference type="InterPro" id="IPR036148">
    <property type="entry name" value="MmgE/PrpD_sf"/>
</dbReference>
<dbReference type="InterPro" id="IPR042183">
    <property type="entry name" value="MmgE/PrpD_sf_1"/>
</dbReference>
<reference evidence="4 5" key="1">
    <citation type="submission" date="2018-05" db="EMBL/GenBank/DDBJ databases">
        <title>Draft Genome Sequences for a Diverse set of 7 Haemophilus Species.</title>
        <authorList>
            <person name="Nichols M."/>
            <person name="Topaz N."/>
            <person name="Wang X."/>
            <person name="Wang X."/>
            <person name="Boxrud D."/>
        </authorList>
    </citation>
    <scope>NUCLEOTIDE SEQUENCE [LARGE SCALE GENOMIC DNA]</scope>
    <source>
        <strain evidence="4 5">C2010039593</strain>
    </source>
</reference>
<dbReference type="PANTHER" id="PTHR16943:SF8">
    <property type="entry name" value="2-METHYLCITRATE DEHYDRATASE"/>
    <property type="match status" value="1"/>
</dbReference>
<dbReference type="Gene3D" id="3.30.1330.120">
    <property type="entry name" value="2-methylcitrate dehydratase PrpD"/>
    <property type="match status" value="1"/>
</dbReference>
<name>A0A369ZI75_HAEPH</name>
<dbReference type="SUPFAM" id="SSF103378">
    <property type="entry name" value="2-methylcitrate dehydratase PrpD"/>
    <property type="match status" value="1"/>
</dbReference>
<dbReference type="InterPro" id="IPR045337">
    <property type="entry name" value="MmgE_PrpD_C"/>
</dbReference>
<dbReference type="Gene3D" id="1.10.4100.10">
    <property type="entry name" value="2-methylcitrate dehydratase PrpD"/>
    <property type="match status" value="1"/>
</dbReference>
<gene>
    <name evidence="4" type="ORF">DPV98_05135</name>
</gene>
<dbReference type="Pfam" id="PF03972">
    <property type="entry name" value="MmgE_PrpD_N"/>
    <property type="match status" value="1"/>
</dbReference>
<dbReference type="Pfam" id="PF19305">
    <property type="entry name" value="MmgE_PrpD_C"/>
    <property type="match status" value="1"/>
</dbReference>
<dbReference type="EMBL" id="QEQD01000004">
    <property type="protein sequence ID" value="RDF04761.1"/>
    <property type="molecule type" value="Genomic_DNA"/>
</dbReference>
<dbReference type="InterPro" id="IPR045336">
    <property type="entry name" value="MmgE_PrpD_N"/>
</dbReference>
<feature type="domain" description="MmgE/PrpD C-terminal" evidence="3">
    <location>
        <begin position="264"/>
        <end position="408"/>
    </location>
</feature>
<dbReference type="Proteomes" id="UP000253999">
    <property type="component" value="Unassembled WGS sequence"/>
</dbReference>
<dbReference type="AlphaFoldDB" id="A0A369ZI75"/>
<feature type="domain" description="MmgE/PrpD N-terminal" evidence="2">
    <location>
        <begin position="19"/>
        <end position="241"/>
    </location>
</feature>
<evidence type="ECO:0000259" key="3">
    <source>
        <dbReference type="Pfam" id="PF19305"/>
    </source>
</evidence>
<evidence type="ECO:0000259" key="2">
    <source>
        <dbReference type="Pfam" id="PF03972"/>
    </source>
</evidence>
<organism evidence="4 5">
    <name type="scientific">Haemophilus parahaemolyticus</name>
    <dbReference type="NCBI Taxonomy" id="735"/>
    <lineage>
        <taxon>Bacteria</taxon>
        <taxon>Pseudomonadati</taxon>
        <taxon>Pseudomonadota</taxon>
        <taxon>Gammaproteobacteria</taxon>
        <taxon>Pasteurellales</taxon>
        <taxon>Pasteurellaceae</taxon>
        <taxon>Haemophilus</taxon>
    </lineage>
</organism>
<protein>
    <submittedName>
        <fullName evidence="4">MmgE/PrpD family protein</fullName>
    </submittedName>
</protein>
<dbReference type="InterPro" id="IPR005656">
    <property type="entry name" value="MmgE_PrpD"/>
</dbReference>
<dbReference type="STRING" id="735.B0185_09400"/>
<sequence length="441" mass="48904">MNAFDFAEQILSIPLITDSATLKKAQQGIMDYFAASLQARNHKKLQDFKAWINQEGGNPQAWLIGQKQKATARQAALFNGFQAHLLDYDDVHSDVRGHPSAVILSALFASLSSEKSSLVNSQRFLTAYIIGVEVMARLGKAVNPAHYLKGWHSTATLGGIAATCAICYLYKKDSLAQAIALAATQASGMRMVFGSPIKALHAGMTAQSAIQAVEWLEAGLSLDQNAFDENIGFFALLAEKNPSQNLLEKWGENWQIHQLWFKTYPYCSAAVGIADAAYQLREELDDPNEIKQILLFFHPNADAALIYRAVQKPSEGRFSAEYLVAAILLGKRLDFQHFEQAECEPDICKLMTKIDRLYQATPENKRAVTIVMRLKNGAVLQAQSDYPKGSPMKPYSDEELNQKLAQAINNQAIYRDFSQALSALPEGIEMNAFIQTYQSIL</sequence>
<evidence type="ECO:0000256" key="1">
    <source>
        <dbReference type="ARBA" id="ARBA00006174"/>
    </source>
</evidence>
<accession>A0A369ZI75</accession>